<dbReference type="InterPro" id="IPR014710">
    <property type="entry name" value="RmlC-like_jellyroll"/>
</dbReference>
<reference evidence="2" key="1">
    <citation type="journal article" date="2014" name="Int. J. Syst. Evol. Microbiol.">
        <title>Complete genome sequence of Corynebacterium casei LMG S-19264T (=DSM 44701T), isolated from a smear-ripened cheese.</title>
        <authorList>
            <consortium name="US DOE Joint Genome Institute (JGI-PGF)"/>
            <person name="Walter F."/>
            <person name="Albersmeier A."/>
            <person name="Kalinowski J."/>
            <person name="Ruckert C."/>
        </authorList>
    </citation>
    <scope>NUCLEOTIDE SEQUENCE</scope>
    <source>
        <strain evidence="2">JCM 14371</strain>
    </source>
</reference>
<dbReference type="EMBL" id="BMOE01000019">
    <property type="protein sequence ID" value="GGJ87661.1"/>
    <property type="molecule type" value="Genomic_DNA"/>
</dbReference>
<comment type="caution">
    <text evidence="2">The sequence shown here is derived from an EMBL/GenBank/DDBJ whole genome shotgun (WGS) entry which is preliminary data.</text>
</comment>
<gene>
    <name evidence="2" type="ORF">GCM10008939_34730</name>
</gene>
<organism evidence="2 3">
    <name type="scientific">Deinococcus aquiradiocola</name>
    <dbReference type="NCBI Taxonomy" id="393059"/>
    <lineage>
        <taxon>Bacteria</taxon>
        <taxon>Thermotogati</taxon>
        <taxon>Deinococcota</taxon>
        <taxon>Deinococci</taxon>
        <taxon>Deinococcales</taxon>
        <taxon>Deinococcaceae</taxon>
        <taxon>Deinococcus</taxon>
    </lineage>
</organism>
<dbReference type="SUPFAM" id="SSF51182">
    <property type="entry name" value="RmlC-like cupins"/>
    <property type="match status" value="1"/>
</dbReference>
<reference evidence="2" key="2">
    <citation type="submission" date="2020-09" db="EMBL/GenBank/DDBJ databases">
        <authorList>
            <person name="Sun Q."/>
            <person name="Ohkuma M."/>
        </authorList>
    </citation>
    <scope>NUCLEOTIDE SEQUENCE</scope>
    <source>
        <strain evidence="2">JCM 14371</strain>
    </source>
</reference>
<sequence>MSKTNPNANGKTLATGENVALRLWSGEVPGTHKDVHASPYEIVGYVLQGRAEIDVNGTTHDVHVGDTYLIPRDTLHTYRFMETFSAVEAISPKE</sequence>
<name>A0A917PQW5_9DEIO</name>
<dbReference type="InterPro" id="IPR013096">
    <property type="entry name" value="Cupin_2"/>
</dbReference>
<evidence type="ECO:0000259" key="1">
    <source>
        <dbReference type="Pfam" id="PF07883"/>
    </source>
</evidence>
<dbReference type="Proteomes" id="UP000635726">
    <property type="component" value="Unassembled WGS sequence"/>
</dbReference>
<dbReference type="RefSeq" id="WP_188964576.1">
    <property type="nucleotide sequence ID" value="NZ_BMOE01000019.1"/>
</dbReference>
<dbReference type="InterPro" id="IPR011051">
    <property type="entry name" value="RmlC_Cupin_sf"/>
</dbReference>
<dbReference type="Gene3D" id="2.60.120.10">
    <property type="entry name" value="Jelly Rolls"/>
    <property type="match status" value="1"/>
</dbReference>
<evidence type="ECO:0000313" key="2">
    <source>
        <dbReference type="EMBL" id="GGJ87661.1"/>
    </source>
</evidence>
<protein>
    <recommendedName>
        <fullName evidence="1">Cupin type-2 domain-containing protein</fullName>
    </recommendedName>
</protein>
<accession>A0A917PQW5</accession>
<keyword evidence="3" id="KW-1185">Reference proteome</keyword>
<proteinExistence type="predicted"/>
<evidence type="ECO:0000313" key="3">
    <source>
        <dbReference type="Proteomes" id="UP000635726"/>
    </source>
</evidence>
<dbReference type="Pfam" id="PF07883">
    <property type="entry name" value="Cupin_2"/>
    <property type="match status" value="1"/>
</dbReference>
<feature type="domain" description="Cupin type-2" evidence="1">
    <location>
        <begin position="29"/>
        <end position="83"/>
    </location>
</feature>
<dbReference type="AlphaFoldDB" id="A0A917PQW5"/>